<sequence>MVLSAATLLPLRRSLRPTLFLPLPQRTLPCLPDPAAPTVWCPGGPSRRSPAVTTGTPQSGEWCQMTWEGGERKRLGPVAALSADNGRITEVFMLDGNHVCRSVKLSSICFQLLVLFSTYIPVCLVASI</sequence>
<dbReference type="AlphaFoldDB" id="A0A4U6W6N4"/>
<proteinExistence type="predicted"/>
<organism evidence="1 2">
    <name type="scientific">Setaria viridis</name>
    <name type="common">Green bristlegrass</name>
    <name type="synonym">Setaria italica subsp. viridis</name>
    <dbReference type="NCBI Taxonomy" id="4556"/>
    <lineage>
        <taxon>Eukaryota</taxon>
        <taxon>Viridiplantae</taxon>
        <taxon>Streptophyta</taxon>
        <taxon>Embryophyta</taxon>
        <taxon>Tracheophyta</taxon>
        <taxon>Spermatophyta</taxon>
        <taxon>Magnoliopsida</taxon>
        <taxon>Liliopsida</taxon>
        <taxon>Poales</taxon>
        <taxon>Poaceae</taxon>
        <taxon>PACMAD clade</taxon>
        <taxon>Panicoideae</taxon>
        <taxon>Panicodae</taxon>
        <taxon>Paniceae</taxon>
        <taxon>Cenchrinae</taxon>
        <taxon>Setaria</taxon>
    </lineage>
</organism>
<name>A0A4U6W6N4_SETVI</name>
<accession>A0A4U6W6N4</accession>
<gene>
    <name evidence="1" type="ORF">SEVIR_1G104700v2</name>
</gene>
<evidence type="ECO:0000313" key="1">
    <source>
        <dbReference type="EMBL" id="TKW38288.1"/>
    </source>
</evidence>
<protein>
    <submittedName>
        <fullName evidence="1">Uncharacterized protein</fullName>
    </submittedName>
</protein>
<dbReference type="EMBL" id="CM016552">
    <property type="protein sequence ID" value="TKW38288.1"/>
    <property type="molecule type" value="Genomic_DNA"/>
</dbReference>
<dbReference type="Proteomes" id="UP000298652">
    <property type="component" value="Chromosome 1"/>
</dbReference>
<reference evidence="1" key="1">
    <citation type="submission" date="2019-03" db="EMBL/GenBank/DDBJ databases">
        <title>WGS assembly of Setaria viridis.</title>
        <authorList>
            <person name="Huang P."/>
            <person name="Jenkins J."/>
            <person name="Grimwood J."/>
            <person name="Barry K."/>
            <person name="Healey A."/>
            <person name="Mamidi S."/>
            <person name="Sreedasyam A."/>
            <person name="Shu S."/>
            <person name="Feldman M."/>
            <person name="Wu J."/>
            <person name="Yu Y."/>
            <person name="Chen C."/>
            <person name="Johnson J."/>
            <person name="Rokhsar D."/>
            <person name="Baxter I."/>
            <person name="Schmutz J."/>
            <person name="Brutnell T."/>
            <person name="Kellogg E."/>
        </authorList>
    </citation>
    <scope>NUCLEOTIDE SEQUENCE [LARGE SCALE GENOMIC DNA]</scope>
</reference>
<dbReference type="Gramene" id="TKW38288">
    <property type="protein sequence ID" value="TKW38288"/>
    <property type="gene ID" value="SEVIR_1G104700v2"/>
</dbReference>
<keyword evidence="2" id="KW-1185">Reference proteome</keyword>
<evidence type="ECO:0000313" key="2">
    <source>
        <dbReference type="Proteomes" id="UP000298652"/>
    </source>
</evidence>